<dbReference type="InterPro" id="IPR026891">
    <property type="entry name" value="Fn3-like"/>
</dbReference>
<evidence type="ECO:0000256" key="2">
    <source>
        <dbReference type="ARBA" id="ARBA00004987"/>
    </source>
</evidence>
<dbReference type="FunFam" id="3.40.50.1700:FF:000003">
    <property type="entry name" value="Probable beta-glucosidase"/>
    <property type="match status" value="1"/>
</dbReference>
<dbReference type="SUPFAM" id="SSF52279">
    <property type="entry name" value="Beta-D-glucan exohydrolase, C-terminal domain"/>
    <property type="match status" value="1"/>
</dbReference>
<dbReference type="STRING" id="763407.A0A162USQ6"/>
<comment type="catalytic activity">
    <reaction evidence="1">
        <text>Hydrolysis of terminal, non-reducing beta-D-glucosyl residues with release of beta-D-glucose.</text>
        <dbReference type="EC" id="3.2.1.21"/>
    </reaction>
</comment>
<dbReference type="Pfam" id="PF01915">
    <property type="entry name" value="Glyco_hydro_3_C"/>
    <property type="match status" value="1"/>
</dbReference>
<dbReference type="FunFam" id="3.20.20.300:FF:000002">
    <property type="entry name" value="Probable beta-glucosidase"/>
    <property type="match status" value="1"/>
</dbReference>
<dbReference type="EC" id="3.2.1.21" evidence="4"/>
<dbReference type="InterPro" id="IPR036881">
    <property type="entry name" value="Glyco_hydro_3_C_sf"/>
</dbReference>
<dbReference type="Gene3D" id="3.40.50.1700">
    <property type="entry name" value="Glycoside hydrolase family 3 C-terminal domain"/>
    <property type="match status" value="1"/>
</dbReference>
<evidence type="ECO:0000256" key="5">
    <source>
        <dbReference type="ARBA" id="ARBA00022801"/>
    </source>
</evidence>
<dbReference type="AlphaFoldDB" id="A0A162USQ6"/>
<dbReference type="GeneID" id="28994248"/>
<organism evidence="11 12">
    <name type="scientific">Phycomyces blakesleeanus (strain ATCC 8743b / DSM 1359 / FGSC 10004 / NBRC 33097 / NRRL 1555)</name>
    <dbReference type="NCBI Taxonomy" id="763407"/>
    <lineage>
        <taxon>Eukaryota</taxon>
        <taxon>Fungi</taxon>
        <taxon>Fungi incertae sedis</taxon>
        <taxon>Mucoromycota</taxon>
        <taxon>Mucoromycotina</taxon>
        <taxon>Mucoromycetes</taxon>
        <taxon>Mucorales</taxon>
        <taxon>Phycomycetaceae</taxon>
        <taxon>Phycomyces</taxon>
    </lineage>
</organism>
<dbReference type="Gene3D" id="2.60.40.10">
    <property type="entry name" value="Immunoglobulins"/>
    <property type="match status" value="1"/>
</dbReference>
<dbReference type="OrthoDB" id="416222at2759"/>
<dbReference type="Proteomes" id="UP000077315">
    <property type="component" value="Unassembled WGS sequence"/>
</dbReference>
<sequence>MITSDISTKQGYYHFKYVPGIYAYWDIAYEKADILIGQMTLAQKVNITTGVGWMGGPCVGNSGMTTNPDFPGLCLQDSPLGVRFADFVSSGVAGINTAASFDRKAIRNRGQYMGREFRDKGINVQLGPSMNMMRTPESGRAWEAFGEDPYLAGVASAETIIGIQSQGVIATAKHIIGNEQEFNRETQSTEIDDKTLHEVYLWPFARSVEAGVASVMCGYNKFDSIWACENDHVLNKLLKDELGFKGFVQSDWSATHSTSDSANNGLDMTMPGDITFLSGDSYFGANLTKAVGDGEVPEERVTDMARRIVAAWYKLGQDNSFPQVNFDSFHPELGKHVNVQGRHRKLIRSMGSASTVLLRNVDQILPLSTSLNKIAIIGSDAGPNPNGRNACVDHGCNVGTLSQGWGSGTSDFPYLVTPLEGIHDRSADIDIAYSLDDWNISLAAELASGADVAFVFVNSDSGEAYITVEGAMGDRNDTSLWHNGNALVNAVADTNPNTIVVIHAVGAVDMPWVNHKNIKAILWAGLPGQESGNALADVLFGDVNPSGRLPFTIAKARGDYGPKISFTQTASYDEGILIGHRWFDEHDIEPLFEFGFGLSYTKFSYGPLTLLKYIDDEDTRVSCFVTIKNVGELAGAEVVQAYLQFPEIADEPPKLLRGFEKVYLKTNHHELVAFEFGKTELSYWDVDSQEWVIPSGEYVLHIGSSSRDIKQNATFTLA</sequence>
<keyword evidence="5 11" id="KW-0378">Hydrolase</keyword>
<comment type="pathway">
    <text evidence="2">Glycan metabolism; cellulose degradation.</text>
</comment>
<accession>A0A162USQ6</accession>
<evidence type="ECO:0000256" key="6">
    <source>
        <dbReference type="ARBA" id="ARBA00023001"/>
    </source>
</evidence>
<evidence type="ECO:0000256" key="3">
    <source>
        <dbReference type="ARBA" id="ARBA00005336"/>
    </source>
</evidence>
<evidence type="ECO:0000256" key="4">
    <source>
        <dbReference type="ARBA" id="ARBA00012744"/>
    </source>
</evidence>
<dbReference type="FunCoup" id="A0A162USQ6">
    <property type="interactions" value="38"/>
</dbReference>
<dbReference type="RefSeq" id="XP_018295693.1">
    <property type="nucleotide sequence ID" value="XM_018433342.1"/>
</dbReference>
<dbReference type="Pfam" id="PF00933">
    <property type="entry name" value="Glyco_hydro_3"/>
    <property type="match status" value="1"/>
</dbReference>
<dbReference type="SUPFAM" id="SSF51445">
    <property type="entry name" value="(Trans)glycosidases"/>
    <property type="match status" value="1"/>
</dbReference>
<proteinExistence type="inferred from homology"/>
<dbReference type="InParanoid" id="A0A162USQ6"/>
<keyword evidence="7" id="KW-0119">Carbohydrate metabolism</keyword>
<reference evidence="12" key="1">
    <citation type="submission" date="2015-06" db="EMBL/GenBank/DDBJ databases">
        <title>Expansion of signal transduction pathways in fungi by whole-genome duplication.</title>
        <authorList>
            <consortium name="DOE Joint Genome Institute"/>
            <person name="Corrochano L.M."/>
            <person name="Kuo A."/>
            <person name="Marcet-Houben M."/>
            <person name="Polaino S."/>
            <person name="Salamov A."/>
            <person name="Villalobos J.M."/>
            <person name="Alvarez M.I."/>
            <person name="Avalos J."/>
            <person name="Benito E.P."/>
            <person name="Benoit I."/>
            <person name="Burger G."/>
            <person name="Camino L.P."/>
            <person name="Canovas D."/>
            <person name="Cerda-Olmedo E."/>
            <person name="Cheng J.-F."/>
            <person name="Dominguez A."/>
            <person name="Elias M."/>
            <person name="Eslava A.P."/>
            <person name="Glaser F."/>
            <person name="Grimwood J."/>
            <person name="Gutierrez G."/>
            <person name="Heitman J."/>
            <person name="Henrissat B."/>
            <person name="Iturriaga E.A."/>
            <person name="Lang B.F."/>
            <person name="Lavin J.L."/>
            <person name="Lee S."/>
            <person name="Li W."/>
            <person name="Lindquist E."/>
            <person name="Lopez-Garcia S."/>
            <person name="Luque E.M."/>
            <person name="Marcos A.T."/>
            <person name="Martin J."/>
            <person name="McCluskey K."/>
            <person name="Medina H.R."/>
            <person name="Miralles-Duran A."/>
            <person name="Miyazaki A."/>
            <person name="Munoz-Torres E."/>
            <person name="Oguiza J.A."/>
            <person name="Ohm R."/>
            <person name="Olmedo M."/>
            <person name="Orejas M."/>
            <person name="Ortiz-Castellanos L."/>
            <person name="Pisabarro A.G."/>
            <person name="Rodriguez-Romero J."/>
            <person name="Ruiz-Herrera J."/>
            <person name="Ruiz-Vazquez R."/>
            <person name="Sanz C."/>
            <person name="Schackwitz W."/>
            <person name="Schmutz J."/>
            <person name="Shahriari M."/>
            <person name="Shelest E."/>
            <person name="Silva-Franco F."/>
            <person name="Soanes D."/>
            <person name="Syed K."/>
            <person name="Tagua V.G."/>
            <person name="Talbot N.J."/>
            <person name="Thon M."/>
            <person name="De vries R.P."/>
            <person name="Wiebenga A."/>
            <person name="Yadav J.S."/>
            <person name="Braun E.L."/>
            <person name="Baker S."/>
            <person name="Garre V."/>
            <person name="Horwitz B."/>
            <person name="Torres-Martinez S."/>
            <person name="Idnurm A."/>
            <person name="Herrera-Estrella A."/>
            <person name="Gabaldon T."/>
            <person name="Grigoriev I.V."/>
        </authorList>
    </citation>
    <scope>NUCLEOTIDE SEQUENCE [LARGE SCALE GENOMIC DNA]</scope>
    <source>
        <strain evidence="12">NRRL 1555(-)</strain>
    </source>
</reference>
<dbReference type="InterPro" id="IPR001764">
    <property type="entry name" value="Glyco_hydro_3_N"/>
</dbReference>
<dbReference type="SMART" id="SM01217">
    <property type="entry name" value="Fn3_like"/>
    <property type="match status" value="1"/>
</dbReference>
<dbReference type="InterPro" id="IPR013783">
    <property type="entry name" value="Ig-like_fold"/>
</dbReference>
<gene>
    <name evidence="11" type="ORF">PHYBLDRAFT_154588</name>
</gene>
<dbReference type="Pfam" id="PF14310">
    <property type="entry name" value="Fn3-like"/>
    <property type="match status" value="1"/>
</dbReference>
<evidence type="ECO:0000256" key="9">
    <source>
        <dbReference type="ARBA" id="ARBA00023326"/>
    </source>
</evidence>
<dbReference type="VEuPathDB" id="FungiDB:PHYBLDRAFT_154588"/>
<evidence type="ECO:0000256" key="8">
    <source>
        <dbReference type="ARBA" id="ARBA00023295"/>
    </source>
</evidence>
<dbReference type="InterPro" id="IPR036962">
    <property type="entry name" value="Glyco_hydro_3_N_sf"/>
</dbReference>
<name>A0A162USQ6_PHYB8</name>
<dbReference type="EMBL" id="KV440974">
    <property type="protein sequence ID" value="OAD77653.1"/>
    <property type="molecule type" value="Genomic_DNA"/>
</dbReference>
<dbReference type="PANTHER" id="PTHR42715">
    <property type="entry name" value="BETA-GLUCOSIDASE"/>
    <property type="match status" value="1"/>
</dbReference>
<dbReference type="GO" id="GO:0030245">
    <property type="term" value="P:cellulose catabolic process"/>
    <property type="evidence" value="ECO:0007669"/>
    <property type="project" value="UniProtKB-KW"/>
</dbReference>
<dbReference type="PANTHER" id="PTHR42715:SF2">
    <property type="entry name" value="BETA-GLUCOSIDASE F-RELATED"/>
    <property type="match status" value="1"/>
</dbReference>
<evidence type="ECO:0000256" key="1">
    <source>
        <dbReference type="ARBA" id="ARBA00000448"/>
    </source>
</evidence>
<evidence type="ECO:0000313" key="12">
    <source>
        <dbReference type="Proteomes" id="UP000077315"/>
    </source>
</evidence>
<keyword evidence="6" id="KW-0136">Cellulose degradation</keyword>
<dbReference type="GO" id="GO:0008422">
    <property type="term" value="F:beta-glucosidase activity"/>
    <property type="evidence" value="ECO:0007669"/>
    <property type="project" value="UniProtKB-EC"/>
</dbReference>
<keyword evidence="12" id="KW-1185">Reference proteome</keyword>
<dbReference type="InterPro" id="IPR050288">
    <property type="entry name" value="Cellulose_deg_GH3"/>
</dbReference>
<keyword evidence="9" id="KW-0624">Polysaccharide degradation</keyword>
<evidence type="ECO:0000313" key="11">
    <source>
        <dbReference type="EMBL" id="OAD77653.1"/>
    </source>
</evidence>
<feature type="domain" description="Fibronectin type III-like" evidence="10">
    <location>
        <begin position="637"/>
        <end position="706"/>
    </location>
</feature>
<evidence type="ECO:0000259" key="10">
    <source>
        <dbReference type="SMART" id="SM01217"/>
    </source>
</evidence>
<evidence type="ECO:0000256" key="7">
    <source>
        <dbReference type="ARBA" id="ARBA00023277"/>
    </source>
</evidence>
<dbReference type="Gene3D" id="3.20.20.300">
    <property type="entry name" value="Glycoside hydrolase, family 3, N-terminal domain"/>
    <property type="match status" value="1"/>
</dbReference>
<protein>
    <recommendedName>
        <fullName evidence="4">beta-glucosidase</fullName>
        <ecNumber evidence="4">3.2.1.21</ecNumber>
    </recommendedName>
</protein>
<dbReference type="InterPro" id="IPR017853">
    <property type="entry name" value="GH"/>
</dbReference>
<dbReference type="InterPro" id="IPR002772">
    <property type="entry name" value="Glyco_hydro_3_C"/>
</dbReference>
<keyword evidence="8" id="KW-0326">Glycosidase</keyword>
<comment type="similarity">
    <text evidence="3">Belongs to the glycosyl hydrolase 3 family.</text>
</comment>
<dbReference type="PRINTS" id="PR00133">
    <property type="entry name" value="GLHYDRLASE3"/>
</dbReference>